<feature type="transmembrane region" description="Helical" evidence="1">
    <location>
        <begin position="81"/>
        <end position="100"/>
    </location>
</feature>
<keyword evidence="1" id="KW-1133">Transmembrane helix</keyword>
<reference evidence="2 3" key="1">
    <citation type="submission" date="2020-07" db="EMBL/GenBank/DDBJ databases">
        <title>MOT database genomes.</title>
        <authorList>
            <person name="Joseph S."/>
            <person name="Aduse-Opoku J."/>
            <person name="Hashim A."/>
            <person name="Wade W."/>
            <person name="Curtis M."/>
        </authorList>
    </citation>
    <scope>NUCLEOTIDE SEQUENCE [LARGE SCALE GENOMIC DNA]</scope>
    <source>
        <strain evidence="2 3">DSM 100099</strain>
    </source>
</reference>
<dbReference type="Proteomes" id="UP000561011">
    <property type="component" value="Unassembled WGS sequence"/>
</dbReference>
<organism evidence="2 3">
    <name type="scientific">Sanguibacter inulinus</name>
    <dbReference type="NCBI Taxonomy" id="60922"/>
    <lineage>
        <taxon>Bacteria</taxon>
        <taxon>Bacillati</taxon>
        <taxon>Actinomycetota</taxon>
        <taxon>Actinomycetes</taxon>
        <taxon>Micrococcales</taxon>
        <taxon>Sanguibacteraceae</taxon>
        <taxon>Sanguibacter</taxon>
    </lineage>
</organism>
<feature type="transmembrane region" description="Helical" evidence="1">
    <location>
        <begin position="177"/>
        <end position="193"/>
    </location>
</feature>
<feature type="transmembrane region" description="Helical" evidence="1">
    <location>
        <begin position="147"/>
        <end position="165"/>
    </location>
</feature>
<sequence>MTDDGTSRPSGAPAESPLDAAESLRIIAAQTAKVRSREPDSRLIFAAWGAAWLLGYLALYLTATGRVGQPQVTEGFSLPAGWAFAVFGLAIIAAMVFTVVHSTRANAGIKGVSASFGAMYGWTWCLGFVAMSVMLGGLARAGAGPEVMAVASNACSCLLVGVLYMAGGAFWQDRQQYAIGVWIILVATVAVFAGLPQTYLVMAVLGGGGFFVGMVLEHLRRRRDPSAGAGFAVAGRPVGA</sequence>
<feature type="transmembrane region" description="Helical" evidence="1">
    <location>
        <begin position="199"/>
        <end position="216"/>
    </location>
</feature>
<gene>
    <name evidence="2" type="ORF">HZZ10_18640</name>
</gene>
<evidence type="ECO:0000256" key="1">
    <source>
        <dbReference type="SAM" id="Phobius"/>
    </source>
</evidence>
<name>A0A853EY53_9MICO</name>
<accession>A0A853EY53</accession>
<keyword evidence="3" id="KW-1185">Reference proteome</keyword>
<protein>
    <submittedName>
        <fullName evidence="2">Uncharacterized protein</fullName>
    </submittedName>
</protein>
<evidence type="ECO:0000313" key="2">
    <source>
        <dbReference type="EMBL" id="NYS95525.1"/>
    </source>
</evidence>
<feature type="transmembrane region" description="Helical" evidence="1">
    <location>
        <begin position="112"/>
        <end position="135"/>
    </location>
</feature>
<comment type="caution">
    <text evidence="2">The sequence shown here is derived from an EMBL/GenBank/DDBJ whole genome shotgun (WGS) entry which is preliminary data.</text>
</comment>
<dbReference type="AlphaFoldDB" id="A0A853EY53"/>
<proteinExistence type="predicted"/>
<keyword evidence="1" id="KW-0812">Transmembrane</keyword>
<feature type="transmembrane region" description="Helical" evidence="1">
    <location>
        <begin position="43"/>
        <end position="61"/>
    </location>
</feature>
<dbReference type="RefSeq" id="WP_179914658.1">
    <property type="nucleotide sequence ID" value="NZ_JACBYE010000084.1"/>
</dbReference>
<dbReference type="EMBL" id="JACBYE010000084">
    <property type="protein sequence ID" value="NYS95525.1"/>
    <property type="molecule type" value="Genomic_DNA"/>
</dbReference>
<keyword evidence="1" id="KW-0472">Membrane</keyword>
<evidence type="ECO:0000313" key="3">
    <source>
        <dbReference type="Proteomes" id="UP000561011"/>
    </source>
</evidence>